<dbReference type="InterPro" id="IPR050113">
    <property type="entry name" value="Ub_conjugating_enzyme"/>
</dbReference>
<keyword evidence="2" id="KW-1133">Transmembrane helix</keyword>
<proteinExistence type="predicted"/>
<dbReference type="GO" id="GO:0032446">
    <property type="term" value="P:protein modification by small protein conjugation"/>
    <property type="evidence" value="ECO:0007669"/>
    <property type="project" value="UniProtKB-ARBA"/>
</dbReference>
<feature type="compositionally biased region" description="Low complexity" evidence="1">
    <location>
        <begin position="213"/>
        <end position="230"/>
    </location>
</feature>
<feature type="compositionally biased region" description="Pro residues" evidence="1">
    <location>
        <begin position="231"/>
        <end position="245"/>
    </location>
</feature>
<accession>A0A7E4VBD2</accession>
<evidence type="ECO:0000313" key="4">
    <source>
        <dbReference type="Proteomes" id="UP000492821"/>
    </source>
</evidence>
<dbReference type="Proteomes" id="UP000492821">
    <property type="component" value="Unassembled WGS sequence"/>
</dbReference>
<feature type="transmembrane region" description="Helical" evidence="2">
    <location>
        <begin position="266"/>
        <end position="283"/>
    </location>
</feature>
<feature type="domain" description="UBC core" evidence="3">
    <location>
        <begin position="7"/>
        <end position="155"/>
    </location>
</feature>
<dbReference type="Gene3D" id="3.10.110.10">
    <property type="entry name" value="Ubiquitin Conjugating Enzyme"/>
    <property type="match status" value="1"/>
</dbReference>
<reference evidence="5" key="2">
    <citation type="submission" date="2020-10" db="UniProtKB">
        <authorList>
            <consortium name="WormBaseParasite"/>
        </authorList>
    </citation>
    <scope>IDENTIFICATION</scope>
</reference>
<evidence type="ECO:0000256" key="1">
    <source>
        <dbReference type="SAM" id="MobiDB-lite"/>
    </source>
</evidence>
<reference evidence="4" key="1">
    <citation type="journal article" date="2013" name="Genetics">
        <title>The draft genome and transcriptome of Panagrellus redivivus are shaped by the harsh demands of a free-living lifestyle.</title>
        <authorList>
            <person name="Srinivasan J."/>
            <person name="Dillman A.R."/>
            <person name="Macchietto M.G."/>
            <person name="Heikkinen L."/>
            <person name="Lakso M."/>
            <person name="Fracchia K.M."/>
            <person name="Antoshechkin I."/>
            <person name="Mortazavi A."/>
            <person name="Wong G."/>
            <person name="Sternberg P.W."/>
        </authorList>
    </citation>
    <scope>NUCLEOTIDE SEQUENCE [LARGE SCALE GENOMIC DNA]</scope>
    <source>
        <strain evidence="4">MT8872</strain>
    </source>
</reference>
<organism evidence="4 5">
    <name type="scientific">Panagrellus redivivus</name>
    <name type="common">Microworm</name>
    <dbReference type="NCBI Taxonomy" id="6233"/>
    <lineage>
        <taxon>Eukaryota</taxon>
        <taxon>Metazoa</taxon>
        <taxon>Ecdysozoa</taxon>
        <taxon>Nematoda</taxon>
        <taxon>Chromadorea</taxon>
        <taxon>Rhabditida</taxon>
        <taxon>Tylenchina</taxon>
        <taxon>Panagrolaimomorpha</taxon>
        <taxon>Panagrolaimoidea</taxon>
        <taxon>Panagrolaimidae</taxon>
        <taxon>Panagrellus</taxon>
    </lineage>
</organism>
<dbReference type="SUPFAM" id="SSF54495">
    <property type="entry name" value="UBC-like"/>
    <property type="match status" value="1"/>
</dbReference>
<evidence type="ECO:0000256" key="2">
    <source>
        <dbReference type="SAM" id="Phobius"/>
    </source>
</evidence>
<feature type="compositionally biased region" description="Basic and acidic residues" evidence="1">
    <location>
        <begin position="175"/>
        <end position="186"/>
    </location>
</feature>
<dbReference type="InterPro" id="IPR016135">
    <property type="entry name" value="UBQ-conjugating_enzyme/RWD"/>
</dbReference>
<dbReference type="FunFam" id="3.10.110.10:FF:000086">
    <property type="entry name" value="Ubiquitin-conjugating enzyme E2 J1"/>
    <property type="match status" value="1"/>
</dbReference>
<sequence>MAASRSAGLRRLMREAAELRTPTDMYFAQPLDDNLFEWHFTIRGPPDSPYEGGVYHGRITLPHEYPMKPPSLMMLTPSGRFETNTKICLSISDYHPETWQPSWSIGTALVALIAFMSTPSLGAVGSIETSDEQRKILAKKSLIWTCNACDCKMQDHLDQMKAVSAPKPEAGDAPEATKAEASDAKTAEVPSPAANSVETVPAPIQPAPESVSPATPTIENTATTTEAPTQAPAPPAPTPQTPPTAPIQAPAATNINAAPVQNNSSSAGFFIFFFSAIFFALLFRRLKMVVPQNDAI</sequence>
<dbReference type="WBParaSite" id="Pan_g18948.t1">
    <property type="protein sequence ID" value="Pan_g18948.t1"/>
    <property type="gene ID" value="Pan_g18948"/>
</dbReference>
<dbReference type="AlphaFoldDB" id="A0A7E4VBD2"/>
<protein>
    <submittedName>
        <fullName evidence="5">UBC core domain-containing protein</fullName>
    </submittedName>
</protein>
<keyword evidence="2" id="KW-0472">Membrane</keyword>
<dbReference type="CDD" id="cd23799">
    <property type="entry name" value="UBCc_UBE2J"/>
    <property type="match status" value="1"/>
</dbReference>
<dbReference type="PANTHER" id="PTHR24067">
    <property type="entry name" value="UBIQUITIN-CONJUGATING ENZYME E2"/>
    <property type="match status" value="1"/>
</dbReference>
<dbReference type="Pfam" id="PF00179">
    <property type="entry name" value="UQ_con"/>
    <property type="match status" value="1"/>
</dbReference>
<dbReference type="PROSITE" id="PS50127">
    <property type="entry name" value="UBC_2"/>
    <property type="match status" value="1"/>
</dbReference>
<dbReference type="InterPro" id="IPR000608">
    <property type="entry name" value="UBC"/>
</dbReference>
<feature type="region of interest" description="Disordered" evidence="1">
    <location>
        <begin position="164"/>
        <end position="248"/>
    </location>
</feature>
<keyword evidence="2" id="KW-0812">Transmembrane</keyword>
<keyword evidence="4" id="KW-1185">Reference proteome</keyword>
<evidence type="ECO:0000313" key="5">
    <source>
        <dbReference type="WBParaSite" id="Pan_g18948.t1"/>
    </source>
</evidence>
<dbReference type="SMART" id="SM00212">
    <property type="entry name" value="UBCc"/>
    <property type="match status" value="1"/>
</dbReference>
<name>A0A7E4VBD2_PANRE</name>
<evidence type="ECO:0000259" key="3">
    <source>
        <dbReference type="PROSITE" id="PS50127"/>
    </source>
</evidence>